<evidence type="ECO:0000313" key="4">
    <source>
        <dbReference type="Proteomes" id="UP001273209"/>
    </source>
</evidence>
<feature type="compositionally biased region" description="Gly residues" evidence="2">
    <location>
        <begin position="615"/>
        <end position="624"/>
    </location>
</feature>
<feature type="compositionally biased region" description="Polar residues" evidence="2">
    <location>
        <begin position="270"/>
        <end position="280"/>
    </location>
</feature>
<dbReference type="Proteomes" id="UP001273209">
    <property type="component" value="Unassembled WGS sequence"/>
</dbReference>
<sequence length="836" mass="92352">MNPNDSGSANNGNGHLNVPGDEVPPPPYSETDVYSTSGGSRSPHTASAPSVAASATAAAATPSHSFVDDAASSTADEVIYTPPLTPRTSPGSAQPAASLYFDLRPAPQQDTGSDMIRMTLIHNIEVTDISQPDDFPYESDWAARDVTALDWSTFINFLIPDHMTRQNEVVIHRKLLDEMQRSETGSTNNNNNNNNTAQVEAQLNQIADARNPANPDSQRRRRDVEATVQQWNDGFFGPRGIQVRLEPPRTPSAQMPGAWEANFDQASEAGRSTQSSQTAGRSAPASGGSWGGFQVDDNGVRYGNSFVADQNGLRIGNLIMDQRGIRFHNDAAQGQLPAADADRDVRGRTAYQHGGDEEACHKRSSSASSTSSSSSSSSESSIGSLPSYDDIPVNSVQLYIARLQDWTKNPDQLRTRGDVKQLKAELKGVPKSRDVPTDVDKKELKAQIKTLTTLWRQVKKNQRRERRAQRKERRGKRRAERKEKRQHRKEMRKARREARRGQSTPVPPVPPPPPPPCIPPLPPHVPGTTVPPVPPVPPVNASPWTGTFPWGRGRGGRGGRGGHHPHPHPHHHQPHYDLPRGRGWGAWNNPQASNGRGFAGKNGVFGPDGPFGPEGPFGPGGPFGEKGIFGSDGVFGPNGFFGPGQDEKQQQQHAEQQRQQAEQQRQQQLQHAEQQRQQLLQHAEQQRQHYQQQAEQQRQHAEQQRQHYQQQAEQQIQHLQQHQQQQWQQYQQQRQASASSLPGSWPDEKKQQQQQQQPASASQDDDQIPPPGPRASAKYNTIGALERTIQAQTAAAEKAEGLQREQVEKAIATMKKQLEALRVQADEEYAKELSGN</sequence>
<dbReference type="PANTHER" id="PTHR45615">
    <property type="entry name" value="MYOSIN HEAVY CHAIN, NON-MUSCLE"/>
    <property type="match status" value="1"/>
</dbReference>
<keyword evidence="4" id="KW-1185">Reference proteome</keyword>
<feature type="compositionally biased region" description="Basic residues" evidence="2">
    <location>
        <begin position="554"/>
        <end position="573"/>
    </location>
</feature>
<keyword evidence="1" id="KW-0175">Coiled coil</keyword>
<feature type="compositionally biased region" description="Polar residues" evidence="2">
    <location>
        <begin position="1"/>
        <end position="14"/>
    </location>
</feature>
<dbReference type="AlphaFoldDB" id="A0AAE1IJ35"/>
<gene>
    <name evidence="3" type="ORF">Triagg1_767</name>
</gene>
<dbReference type="GeneID" id="87922335"/>
<accession>A0AAE1IJ35</accession>
<dbReference type="PANTHER" id="PTHR45615:SF63">
    <property type="entry name" value="CHROMOSOME UNDETERMINED SCAFFOLD_10, WHOLE GENOME SHOTGUN SEQUENCE"/>
    <property type="match status" value="1"/>
</dbReference>
<feature type="compositionally biased region" description="Low complexity" evidence="2">
    <location>
        <begin position="625"/>
        <end position="644"/>
    </location>
</feature>
<feature type="compositionally biased region" description="Basic residues" evidence="2">
    <location>
        <begin position="457"/>
        <end position="498"/>
    </location>
</feature>
<feature type="region of interest" description="Disordered" evidence="2">
    <location>
        <begin position="1"/>
        <end position="60"/>
    </location>
</feature>
<name>A0AAE1IJ35_9HYPO</name>
<feature type="region of interest" description="Disordered" evidence="2">
    <location>
        <begin position="457"/>
        <end position="783"/>
    </location>
</feature>
<evidence type="ECO:0000256" key="1">
    <source>
        <dbReference type="SAM" id="Coils"/>
    </source>
</evidence>
<organism evidence="3 4">
    <name type="scientific">Trichoderma aggressivum f. europaeum</name>
    <dbReference type="NCBI Taxonomy" id="173218"/>
    <lineage>
        <taxon>Eukaryota</taxon>
        <taxon>Fungi</taxon>
        <taxon>Dikarya</taxon>
        <taxon>Ascomycota</taxon>
        <taxon>Pezizomycotina</taxon>
        <taxon>Sordariomycetes</taxon>
        <taxon>Hypocreomycetidae</taxon>
        <taxon>Hypocreales</taxon>
        <taxon>Hypocreaceae</taxon>
        <taxon>Trichoderma</taxon>
    </lineage>
</organism>
<protein>
    <submittedName>
        <fullName evidence="3">Uncharacterized protein</fullName>
    </submittedName>
</protein>
<reference evidence="3" key="1">
    <citation type="submission" date="2023-11" db="EMBL/GenBank/DDBJ databases">
        <title>The genome sequences of three competitors of mushroom-forming fungi.</title>
        <authorList>
            <person name="Beijen E."/>
            <person name="Ohm R.A."/>
        </authorList>
    </citation>
    <scope>NUCLEOTIDE SEQUENCE</scope>
    <source>
        <strain evidence="3">CBS 100526</strain>
    </source>
</reference>
<feature type="compositionally biased region" description="Low complexity" evidence="2">
    <location>
        <begin position="651"/>
        <end position="696"/>
    </location>
</feature>
<proteinExistence type="predicted"/>
<feature type="coiled-coil region" evidence="1">
    <location>
        <begin position="804"/>
        <end position="831"/>
    </location>
</feature>
<dbReference type="RefSeq" id="XP_062759991.1">
    <property type="nucleotide sequence ID" value="XM_062894830.1"/>
</dbReference>
<feature type="compositionally biased region" description="Pro residues" evidence="2">
    <location>
        <begin position="505"/>
        <end position="540"/>
    </location>
</feature>
<feature type="compositionally biased region" description="Low complexity" evidence="2">
    <location>
        <begin position="42"/>
        <end position="60"/>
    </location>
</feature>
<feature type="region of interest" description="Disordered" evidence="2">
    <location>
        <begin position="210"/>
        <end position="292"/>
    </location>
</feature>
<feature type="compositionally biased region" description="Low complexity" evidence="2">
    <location>
        <begin position="706"/>
        <end position="735"/>
    </location>
</feature>
<evidence type="ECO:0000256" key="2">
    <source>
        <dbReference type="SAM" id="MobiDB-lite"/>
    </source>
</evidence>
<dbReference type="EMBL" id="JAWRVG010000002">
    <property type="protein sequence ID" value="KAK4084287.1"/>
    <property type="molecule type" value="Genomic_DNA"/>
</dbReference>
<comment type="caution">
    <text evidence="3">The sequence shown here is derived from an EMBL/GenBank/DDBJ whole genome shotgun (WGS) entry which is preliminary data.</text>
</comment>
<feature type="compositionally biased region" description="Low complexity" evidence="2">
    <location>
        <begin position="365"/>
        <end position="387"/>
    </location>
</feature>
<evidence type="ECO:0000313" key="3">
    <source>
        <dbReference type="EMBL" id="KAK4084287.1"/>
    </source>
</evidence>
<feature type="compositionally biased region" description="Low complexity" evidence="2">
    <location>
        <begin position="752"/>
        <end position="762"/>
    </location>
</feature>
<feature type="region of interest" description="Disordered" evidence="2">
    <location>
        <begin position="351"/>
        <end position="387"/>
    </location>
</feature>